<dbReference type="Proteomes" id="UP001415857">
    <property type="component" value="Unassembled WGS sequence"/>
</dbReference>
<evidence type="ECO:0000256" key="4">
    <source>
        <dbReference type="ARBA" id="ARBA00022842"/>
    </source>
</evidence>
<keyword evidence="2" id="KW-0808">Transferase</keyword>
<protein>
    <recommendedName>
        <fullName evidence="7">Jasmonate O-methyltransferase</fullName>
    </recommendedName>
</protein>
<keyword evidence="3" id="KW-0479">Metal-binding</keyword>
<dbReference type="GO" id="GO:0032259">
    <property type="term" value="P:methylation"/>
    <property type="evidence" value="ECO:0007669"/>
    <property type="project" value="UniProtKB-KW"/>
</dbReference>
<dbReference type="EMBL" id="JBBPBK010000014">
    <property type="protein sequence ID" value="KAK9270374.1"/>
    <property type="molecule type" value="Genomic_DNA"/>
</dbReference>
<comment type="caution">
    <text evidence="5">The sequence shown here is derived from an EMBL/GenBank/DDBJ whole genome shotgun (WGS) entry which is preliminary data.</text>
</comment>
<name>A0AAP0R6U5_LIQFO</name>
<evidence type="ECO:0000256" key="1">
    <source>
        <dbReference type="ARBA" id="ARBA00022603"/>
    </source>
</evidence>
<dbReference type="GO" id="GO:0008168">
    <property type="term" value="F:methyltransferase activity"/>
    <property type="evidence" value="ECO:0007669"/>
    <property type="project" value="UniProtKB-KW"/>
</dbReference>
<dbReference type="Gene3D" id="1.10.1200.270">
    <property type="entry name" value="Methyltransferase, alpha-helical capping domain"/>
    <property type="match status" value="1"/>
</dbReference>
<dbReference type="Pfam" id="PF03492">
    <property type="entry name" value="Methyltransf_7"/>
    <property type="match status" value="1"/>
</dbReference>
<dbReference type="Gene3D" id="3.40.50.150">
    <property type="entry name" value="Vaccinia Virus protein VP39"/>
    <property type="match status" value="1"/>
</dbReference>
<evidence type="ECO:0000256" key="3">
    <source>
        <dbReference type="ARBA" id="ARBA00022723"/>
    </source>
</evidence>
<dbReference type="InterPro" id="IPR005299">
    <property type="entry name" value="MeTrfase_7"/>
</dbReference>
<dbReference type="PANTHER" id="PTHR31009">
    <property type="entry name" value="S-ADENOSYL-L-METHIONINE:CARBOXYL METHYLTRANSFERASE FAMILY PROTEIN"/>
    <property type="match status" value="1"/>
</dbReference>
<reference evidence="5 6" key="1">
    <citation type="journal article" date="2024" name="Plant J.">
        <title>Genome sequences and population genomics reveal climatic adaptation and genomic divergence between two closely related sweetgum species.</title>
        <authorList>
            <person name="Xu W.Q."/>
            <person name="Ren C.Q."/>
            <person name="Zhang X.Y."/>
            <person name="Comes H.P."/>
            <person name="Liu X.H."/>
            <person name="Li Y.G."/>
            <person name="Kettle C.J."/>
            <person name="Jalonen R."/>
            <person name="Gaisberger H."/>
            <person name="Ma Y.Z."/>
            <person name="Qiu Y.X."/>
        </authorList>
    </citation>
    <scope>NUCLEOTIDE SEQUENCE [LARGE SCALE GENOMIC DNA]</scope>
    <source>
        <strain evidence="5">Hangzhou</strain>
    </source>
</reference>
<dbReference type="AlphaFoldDB" id="A0AAP0R6U5"/>
<dbReference type="FunFam" id="3.40.50.150:FF:000794">
    <property type="entry name" value="Jasmonate O-methyltransferase, putative"/>
    <property type="match status" value="1"/>
</dbReference>
<dbReference type="GO" id="GO:0046872">
    <property type="term" value="F:metal ion binding"/>
    <property type="evidence" value="ECO:0007669"/>
    <property type="project" value="UniProtKB-KW"/>
</dbReference>
<dbReference type="InterPro" id="IPR029063">
    <property type="entry name" value="SAM-dependent_MTases_sf"/>
</dbReference>
<accession>A0AAP0R6U5</accession>
<evidence type="ECO:0000313" key="5">
    <source>
        <dbReference type="EMBL" id="KAK9270374.1"/>
    </source>
</evidence>
<keyword evidence="4" id="KW-0460">Magnesium</keyword>
<evidence type="ECO:0000313" key="6">
    <source>
        <dbReference type="Proteomes" id="UP001415857"/>
    </source>
</evidence>
<evidence type="ECO:0008006" key="7">
    <source>
        <dbReference type="Google" id="ProtNLM"/>
    </source>
</evidence>
<organism evidence="5 6">
    <name type="scientific">Liquidambar formosana</name>
    <name type="common">Formosan gum</name>
    <dbReference type="NCBI Taxonomy" id="63359"/>
    <lineage>
        <taxon>Eukaryota</taxon>
        <taxon>Viridiplantae</taxon>
        <taxon>Streptophyta</taxon>
        <taxon>Embryophyta</taxon>
        <taxon>Tracheophyta</taxon>
        <taxon>Spermatophyta</taxon>
        <taxon>Magnoliopsida</taxon>
        <taxon>eudicotyledons</taxon>
        <taxon>Gunneridae</taxon>
        <taxon>Pentapetalae</taxon>
        <taxon>Saxifragales</taxon>
        <taxon>Altingiaceae</taxon>
        <taxon>Liquidambar</taxon>
    </lineage>
</organism>
<keyword evidence="6" id="KW-1185">Reference proteome</keyword>
<proteinExistence type="predicted"/>
<sequence length="346" mass="38668">MEVLQVLHMNKGAGETSYAQNSTVQSNIISITKPTTEEAILQLLCTNFPESIGIADLGCSCGPNVLSVISEIMDIICGKCKHLGRPTPEFRVYLNDLPSNDFNDIFGSLPAFYNKLKEENGNGFGPCFISGVPGSFYGRLFPGKSLHFVHSSSSLHWLSQTSPPWVLDAYSLQFQKDFSLFLKSRSEEVVPGGRMVLSFMGRRSTDPTTEESCYHWELLAQALMSMVLEGLVEEEKVDSFNAPYYAPCPEELKSEIQKEGSFIVDRLDAFEIDWDGGDNICNAGTLSSGQRVSKTIRAVVESMLESHFGRVIMDDLFQRFSMIVDDHLSRTRTKYFNMVLSIVKKD</sequence>
<gene>
    <name evidence="5" type="ORF">L1049_025953</name>
</gene>
<evidence type="ECO:0000256" key="2">
    <source>
        <dbReference type="ARBA" id="ARBA00022679"/>
    </source>
</evidence>
<dbReference type="InterPro" id="IPR042086">
    <property type="entry name" value="MeTrfase_capping"/>
</dbReference>
<keyword evidence="1" id="KW-0489">Methyltransferase</keyword>
<dbReference type="SUPFAM" id="SSF53335">
    <property type="entry name" value="S-adenosyl-L-methionine-dependent methyltransferases"/>
    <property type="match status" value="1"/>
</dbReference>